<reference evidence="1" key="1">
    <citation type="submission" date="2025-08" db="UniProtKB">
        <authorList>
            <consortium name="Ensembl"/>
        </authorList>
    </citation>
    <scope>IDENTIFICATION</scope>
</reference>
<dbReference type="Proteomes" id="UP000694407">
    <property type="component" value="Unplaced"/>
</dbReference>
<evidence type="ECO:0000313" key="1">
    <source>
        <dbReference type="Ensembl" id="ENSMMMP00000012395.1"/>
    </source>
</evidence>
<keyword evidence="2" id="KW-1185">Reference proteome</keyword>
<protein>
    <submittedName>
        <fullName evidence="1">Uncharacterized protein</fullName>
    </submittedName>
</protein>
<dbReference type="Ensembl" id="ENSMMMT00000014164.1">
    <property type="protein sequence ID" value="ENSMMMP00000012395.1"/>
    <property type="gene ID" value="ENSMMMG00000011105.1"/>
</dbReference>
<reference evidence="1" key="2">
    <citation type="submission" date="2025-09" db="UniProtKB">
        <authorList>
            <consortium name="Ensembl"/>
        </authorList>
    </citation>
    <scope>IDENTIFICATION</scope>
</reference>
<evidence type="ECO:0000313" key="2">
    <source>
        <dbReference type="Proteomes" id="UP000694407"/>
    </source>
</evidence>
<dbReference type="AlphaFoldDB" id="A0A8C5ZF89"/>
<sequence>MTPSPFSRKTPCVSTSLPLEVELVLNFILSLVGRPEIISCRFSCVDSPKFRTTIKTLSMPSSSLVYTTE</sequence>
<name>A0A8C5ZF89_MARMA</name>
<organism evidence="1 2">
    <name type="scientific">Marmota marmota marmota</name>
    <name type="common">Alpine marmot</name>
    <dbReference type="NCBI Taxonomy" id="9994"/>
    <lineage>
        <taxon>Eukaryota</taxon>
        <taxon>Metazoa</taxon>
        <taxon>Chordata</taxon>
        <taxon>Craniata</taxon>
        <taxon>Vertebrata</taxon>
        <taxon>Euteleostomi</taxon>
        <taxon>Mammalia</taxon>
        <taxon>Eutheria</taxon>
        <taxon>Euarchontoglires</taxon>
        <taxon>Glires</taxon>
        <taxon>Rodentia</taxon>
        <taxon>Sciuromorpha</taxon>
        <taxon>Sciuridae</taxon>
        <taxon>Xerinae</taxon>
        <taxon>Marmotini</taxon>
        <taxon>Marmota</taxon>
    </lineage>
</organism>
<proteinExistence type="predicted"/>
<accession>A0A8C5ZF89</accession>
<dbReference type="GeneTree" id="ENSGT00920000150742"/>